<evidence type="ECO:0000313" key="2">
    <source>
        <dbReference type="EMBL" id="KAK7471660.1"/>
    </source>
</evidence>
<dbReference type="EMBL" id="JACVVK020000484">
    <property type="protein sequence ID" value="KAK7471660.1"/>
    <property type="molecule type" value="Genomic_DNA"/>
</dbReference>
<dbReference type="Proteomes" id="UP001519460">
    <property type="component" value="Unassembled WGS sequence"/>
</dbReference>
<accession>A0ABD0JDQ8</accession>
<proteinExistence type="predicted"/>
<protein>
    <recommendedName>
        <fullName evidence="1">Sulfotransferase domain-containing protein</fullName>
    </recommendedName>
</protein>
<feature type="non-terminal residue" evidence="2">
    <location>
        <position position="1"/>
    </location>
</feature>
<evidence type="ECO:0000313" key="3">
    <source>
        <dbReference type="Proteomes" id="UP001519460"/>
    </source>
</evidence>
<feature type="domain" description="Sulfotransferase" evidence="1">
    <location>
        <begin position="101"/>
        <end position="169"/>
    </location>
</feature>
<dbReference type="Pfam" id="PF00685">
    <property type="entry name" value="Sulfotransfer_1"/>
    <property type="match status" value="1"/>
</dbReference>
<reference evidence="2 3" key="1">
    <citation type="journal article" date="2023" name="Sci. Data">
        <title>Genome assembly of the Korean intertidal mud-creeper Batillaria attramentaria.</title>
        <authorList>
            <person name="Patra A.K."/>
            <person name="Ho P.T."/>
            <person name="Jun S."/>
            <person name="Lee S.J."/>
            <person name="Kim Y."/>
            <person name="Won Y.J."/>
        </authorList>
    </citation>
    <scope>NUCLEOTIDE SEQUENCE [LARGE SCALE GENOMIC DNA]</scope>
    <source>
        <strain evidence="2">Wonlab-2016</strain>
    </source>
</reference>
<name>A0ABD0JDQ8_9CAEN</name>
<gene>
    <name evidence="2" type="ORF">BaRGS_00035707</name>
</gene>
<comment type="caution">
    <text evidence="2">The sequence shown here is derived from an EMBL/GenBank/DDBJ whole genome shotgun (WGS) entry which is preliminary data.</text>
</comment>
<sequence>TDCRFTAAFCLRHTDLTSPASLSGTMADASTNQADGSAGKAEPIRVHPSTLKFIQWQGMMIPNVGTDPEVQFQKVKDMKLRDSDVILCSYPKCAPYRNYYYFLDQVAEFEKNNPGVPIFHISYEELKLNTVETLGKLAAYLGVDASSQLLQDIAAAVSFKKQKEEEAKLGDPSKKNLRFFRK</sequence>
<dbReference type="SUPFAM" id="SSF52540">
    <property type="entry name" value="P-loop containing nucleoside triphosphate hydrolases"/>
    <property type="match status" value="1"/>
</dbReference>
<evidence type="ECO:0000259" key="1">
    <source>
        <dbReference type="Pfam" id="PF00685"/>
    </source>
</evidence>
<keyword evidence="3" id="KW-1185">Reference proteome</keyword>
<dbReference type="InterPro" id="IPR000863">
    <property type="entry name" value="Sulfotransferase_dom"/>
</dbReference>
<dbReference type="InterPro" id="IPR027417">
    <property type="entry name" value="P-loop_NTPase"/>
</dbReference>
<dbReference type="Gene3D" id="3.40.50.300">
    <property type="entry name" value="P-loop containing nucleotide triphosphate hydrolases"/>
    <property type="match status" value="1"/>
</dbReference>
<dbReference type="AlphaFoldDB" id="A0ABD0JDQ8"/>
<feature type="non-terminal residue" evidence="2">
    <location>
        <position position="182"/>
    </location>
</feature>
<organism evidence="2 3">
    <name type="scientific">Batillaria attramentaria</name>
    <dbReference type="NCBI Taxonomy" id="370345"/>
    <lineage>
        <taxon>Eukaryota</taxon>
        <taxon>Metazoa</taxon>
        <taxon>Spiralia</taxon>
        <taxon>Lophotrochozoa</taxon>
        <taxon>Mollusca</taxon>
        <taxon>Gastropoda</taxon>
        <taxon>Caenogastropoda</taxon>
        <taxon>Sorbeoconcha</taxon>
        <taxon>Cerithioidea</taxon>
        <taxon>Batillariidae</taxon>
        <taxon>Batillaria</taxon>
    </lineage>
</organism>